<keyword evidence="3" id="KW-1185">Reference proteome</keyword>
<evidence type="ECO:0000313" key="2">
    <source>
        <dbReference type="EMBL" id="CAG2202107.1"/>
    </source>
</evidence>
<sequence length="206" mass="21308">MHGLGSSATNVAVGYPFGSLLYFYVGSSAPFILIMMDSQYSVFVVNRYLPDIVIVPLFSRMRVALVVLVLASMAGSLLAAGYGKGYGGYSGGYGGVYSNGGGNYGYGGGNYGYGGGNAGYGGYGGKGYSGYGGKGYGGYGGNSYGGYGGQGYSGYGGRSYGGYGGYGKGMGYNNLATYIPTPVEVPIQYNFQQPNSVNYNWLWEVG</sequence>
<comment type="caution">
    <text evidence="2">The sequence shown here is derived from an EMBL/GenBank/DDBJ whole genome shotgun (WGS) entry which is preliminary data.</text>
</comment>
<keyword evidence="1" id="KW-1133">Transmembrane helix</keyword>
<dbReference type="OrthoDB" id="5086884at2759"/>
<dbReference type="Proteomes" id="UP000683360">
    <property type="component" value="Unassembled WGS sequence"/>
</dbReference>
<keyword evidence="1" id="KW-0472">Membrane</keyword>
<protein>
    <submittedName>
        <fullName evidence="2">SLC18A1_2</fullName>
    </submittedName>
</protein>
<dbReference type="EMBL" id="CAJPWZ010000876">
    <property type="protein sequence ID" value="CAG2202107.1"/>
    <property type="molecule type" value="Genomic_DNA"/>
</dbReference>
<keyword evidence="1" id="KW-0812">Transmembrane</keyword>
<proteinExistence type="predicted"/>
<dbReference type="AlphaFoldDB" id="A0A8S3QZH0"/>
<gene>
    <name evidence="2" type="ORF">MEDL_16644</name>
</gene>
<reference evidence="2" key="1">
    <citation type="submission" date="2021-03" db="EMBL/GenBank/DDBJ databases">
        <authorList>
            <person name="Bekaert M."/>
        </authorList>
    </citation>
    <scope>NUCLEOTIDE SEQUENCE</scope>
</reference>
<name>A0A8S3QZH0_MYTED</name>
<evidence type="ECO:0000313" key="3">
    <source>
        <dbReference type="Proteomes" id="UP000683360"/>
    </source>
</evidence>
<organism evidence="2 3">
    <name type="scientific">Mytilus edulis</name>
    <name type="common">Blue mussel</name>
    <dbReference type="NCBI Taxonomy" id="6550"/>
    <lineage>
        <taxon>Eukaryota</taxon>
        <taxon>Metazoa</taxon>
        <taxon>Spiralia</taxon>
        <taxon>Lophotrochozoa</taxon>
        <taxon>Mollusca</taxon>
        <taxon>Bivalvia</taxon>
        <taxon>Autobranchia</taxon>
        <taxon>Pteriomorphia</taxon>
        <taxon>Mytilida</taxon>
        <taxon>Mytiloidea</taxon>
        <taxon>Mytilidae</taxon>
        <taxon>Mytilinae</taxon>
        <taxon>Mytilus</taxon>
    </lineage>
</organism>
<evidence type="ECO:0000256" key="1">
    <source>
        <dbReference type="SAM" id="Phobius"/>
    </source>
</evidence>
<accession>A0A8S3QZH0</accession>
<feature type="transmembrane region" description="Helical" evidence="1">
    <location>
        <begin position="63"/>
        <end position="82"/>
    </location>
</feature>
<feature type="transmembrane region" description="Helical" evidence="1">
    <location>
        <begin position="20"/>
        <end position="43"/>
    </location>
</feature>